<sequence>MDDIQNPGDETPDTTSDTPTDRRPLGYWLRTVDGLISREFAAAFAEEGVSRGEWMLLSALAGDIDEGLAQRLARKGKRLRGLERRGWALEQGDGTWVLTDEGRAAKERLGTVVDGIRARVAGAVSPEDFATTLGSLESIARELGWDESAPLRGFGLGRRFGFRGEGFGPDFGGPFGPGFRPGFGPGFRPGFGGPFGPGFRPGFGGPGFRPGFGPRPDFADEHEHGHAPGYGHDPRRAWAEGWDDGCHGHGRHSYEHGHLGHHHDRGAHRRHGDAERHGHDPRRHAEDAYERGFDAGYSRGAAERA</sequence>
<evidence type="ECO:0008006" key="4">
    <source>
        <dbReference type="Google" id="ProtNLM"/>
    </source>
</evidence>
<dbReference type="Gene3D" id="1.10.10.10">
    <property type="entry name" value="Winged helix-like DNA-binding domain superfamily/Winged helix DNA-binding domain"/>
    <property type="match status" value="1"/>
</dbReference>
<dbReference type="InterPro" id="IPR036390">
    <property type="entry name" value="WH_DNA-bd_sf"/>
</dbReference>
<dbReference type="RefSeq" id="WP_397556523.1">
    <property type="nucleotide sequence ID" value="NZ_JBIQWL010000004.1"/>
</dbReference>
<proteinExistence type="predicted"/>
<keyword evidence="3" id="KW-1185">Reference proteome</keyword>
<evidence type="ECO:0000256" key="1">
    <source>
        <dbReference type="SAM" id="MobiDB-lite"/>
    </source>
</evidence>
<feature type="region of interest" description="Disordered" evidence="1">
    <location>
        <begin position="212"/>
        <end position="232"/>
    </location>
</feature>
<organism evidence="2 3">
    <name type="scientific">Microbacterium alkaliflavum</name>
    <dbReference type="NCBI Taxonomy" id="3248839"/>
    <lineage>
        <taxon>Bacteria</taxon>
        <taxon>Bacillati</taxon>
        <taxon>Actinomycetota</taxon>
        <taxon>Actinomycetes</taxon>
        <taxon>Micrococcales</taxon>
        <taxon>Microbacteriaceae</taxon>
        <taxon>Microbacterium</taxon>
    </lineage>
</organism>
<protein>
    <recommendedName>
        <fullName evidence="4">HTH marR-type domain-containing protein</fullName>
    </recommendedName>
</protein>
<comment type="caution">
    <text evidence="2">The sequence shown here is derived from an EMBL/GenBank/DDBJ whole genome shotgun (WGS) entry which is preliminary data.</text>
</comment>
<dbReference type="EMBL" id="JBIQWL010000004">
    <property type="protein sequence ID" value="MFH8251060.1"/>
    <property type="molecule type" value="Genomic_DNA"/>
</dbReference>
<accession>A0ABW7Q872</accession>
<name>A0ABW7Q872_9MICO</name>
<feature type="region of interest" description="Disordered" evidence="1">
    <location>
        <begin position="253"/>
        <end position="305"/>
    </location>
</feature>
<feature type="compositionally biased region" description="Basic and acidic residues" evidence="1">
    <location>
        <begin position="272"/>
        <end position="293"/>
    </location>
</feature>
<dbReference type="SUPFAM" id="SSF46785">
    <property type="entry name" value="Winged helix' DNA-binding domain"/>
    <property type="match status" value="1"/>
</dbReference>
<dbReference type="InterPro" id="IPR036388">
    <property type="entry name" value="WH-like_DNA-bd_sf"/>
</dbReference>
<feature type="region of interest" description="Disordered" evidence="1">
    <location>
        <begin position="1"/>
        <end position="24"/>
    </location>
</feature>
<dbReference type="Proteomes" id="UP001610861">
    <property type="component" value="Unassembled WGS sequence"/>
</dbReference>
<evidence type="ECO:0000313" key="2">
    <source>
        <dbReference type="EMBL" id="MFH8251060.1"/>
    </source>
</evidence>
<feature type="compositionally biased region" description="Basic and acidic residues" evidence="1">
    <location>
        <begin position="217"/>
        <end position="232"/>
    </location>
</feature>
<reference evidence="2 3" key="1">
    <citation type="submission" date="2024-09" db="EMBL/GenBank/DDBJ databases">
        <authorList>
            <person name="Pan X."/>
        </authorList>
    </citation>
    <scope>NUCLEOTIDE SEQUENCE [LARGE SCALE GENOMIC DNA]</scope>
    <source>
        <strain evidence="2 3">B2969</strain>
    </source>
</reference>
<gene>
    <name evidence="2" type="ORF">ACH3VR_11890</name>
</gene>
<feature type="compositionally biased region" description="Basic residues" evidence="1">
    <location>
        <begin position="259"/>
        <end position="271"/>
    </location>
</feature>
<evidence type="ECO:0000313" key="3">
    <source>
        <dbReference type="Proteomes" id="UP001610861"/>
    </source>
</evidence>